<proteinExistence type="predicted"/>
<geneLocation type="plasmid" evidence="1">
    <name>pColt5.8d</name>
</geneLocation>
<dbReference type="AlphaFoldDB" id="A0A7S4ZUS0"/>
<keyword evidence="1" id="KW-0614">Plasmid</keyword>
<reference evidence="1" key="1">
    <citation type="submission" date="2018-12" db="EMBL/GenBank/DDBJ databases">
        <title>Three Rhizobium rhizogenes strains isolated from the same crown gall tumor carry diverse plasmids.</title>
        <authorList>
            <person name="Pulawska J."/>
            <person name="Kuzmanovic N."/>
        </authorList>
    </citation>
    <scope>NUCLEOTIDE SEQUENCE</scope>
    <source>
        <strain evidence="1">Colt5.8</strain>
        <plasmid evidence="1">pColt5.8d</plasmid>
    </source>
</reference>
<evidence type="ECO:0000313" key="1">
    <source>
        <dbReference type="EMBL" id="QCL10033.1"/>
    </source>
</evidence>
<name>A0A7S4ZUS0_RHIRH</name>
<accession>A0A7S4ZUS0</accession>
<organism evidence="1">
    <name type="scientific">Rhizobium rhizogenes</name>
    <name type="common">Agrobacterium rhizogenes</name>
    <dbReference type="NCBI Taxonomy" id="359"/>
    <lineage>
        <taxon>Bacteria</taxon>
        <taxon>Pseudomonadati</taxon>
        <taxon>Pseudomonadota</taxon>
        <taxon>Alphaproteobacteria</taxon>
        <taxon>Hyphomicrobiales</taxon>
        <taxon>Rhizobiaceae</taxon>
        <taxon>Rhizobium/Agrobacterium group</taxon>
        <taxon>Rhizobium</taxon>
    </lineage>
</organism>
<gene>
    <name evidence="1" type="ORF">pC5.8d_730</name>
</gene>
<dbReference type="EMBL" id="MK318974">
    <property type="protein sequence ID" value="QCL10033.1"/>
    <property type="molecule type" value="Genomic_DNA"/>
</dbReference>
<protein>
    <submittedName>
        <fullName evidence="1">Uncharacterized protein</fullName>
    </submittedName>
</protein>
<sequence length="37" mass="4068">MLHRFSPNGFIIGFAAKSPFVTRSQFCDHLDQASLAG</sequence>